<dbReference type="GO" id="GO:0003887">
    <property type="term" value="F:DNA-directed DNA polymerase activity"/>
    <property type="evidence" value="ECO:0007669"/>
    <property type="project" value="UniProtKB-KW"/>
</dbReference>
<dbReference type="Pfam" id="PF02811">
    <property type="entry name" value="PHP"/>
    <property type="match status" value="1"/>
</dbReference>
<name>A0A0G0FVH4_9BACT</name>
<keyword evidence="2" id="KW-0808">Transferase</keyword>
<dbReference type="AlphaFoldDB" id="A0A0G0FVH4"/>
<feature type="non-terminal residue" evidence="2">
    <location>
        <position position="54"/>
    </location>
</feature>
<dbReference type="Proteomes" id="UP000034044">
    <property type="component" value="Unassembled WGS sequence"/>
</dbReference>
<dbReference type="Gene3D" id="3.20.20.140">
    <property type="entry name" value="Metal-dependent hydrolases"/>
    <property type="match status" value="1"/>
</dbReference>
<gene>
    <name evidence="2" type="ORF">US36_C0012G0031</name>
</gene>
<dbReference type="PANTHER" id="PTHR32294">
    <property type="entry name" value="DNA POLYMERASE III SUBUNIT ALPHA"/>
    <property type="match status" value="1"/>
</dbReference>
<dbReference type="InterPro" id="IPR004013">
    <property type="entry name" value="PHP_dom"/>
</dbReference>
<comment type="caution">
    <text evidence="2">The sequence shown here is derived from an EMBL/GenBank/DDBJ whole genome shotgun (WGS) entry which is preliminary data.</text>
</comment>
<dbReference type="PANTHER" id="PTHR32294:SF0">
    <property type="entry name" value="DNA POLYMERASE III SUBUNIT ALPHA"/>
    <property type="match status" value="1"/>
</dbReference>
<dbReference type="InterPro" id="IPR003141">
    <property type="entry name" value="Pol/His_phosphatase_N"/>
</dbReference>
<accession>A0A0G0FVH4</accession>
<dbReference type="GO" id="GO:0008408">
    <property type="term" value="F:3'-5' exonuclease activity"/>
    <property type="evidence" value="ECO:0007669"/>
    <property type="project" value="InterPro"/>
</dbReference>
<reference evidence="2 3" key="1">
    <citation type="journal article" date="2015" name="Nature">
        <title>rRNA introns, odd ribosomes, and small enigmatic genomes across a large radiation of phyla.</title>
        <authorList>
            <person name="Brown C.T."/>
            <person name="Hug L.A."/>
            <person name="Thomas B.C."/>
            <person name="Sharon I."/>
            <person name="Castelle C.J."/>
            <person name="Singh A."/>
            <person name="Wilkins M.J."/>
            <person name="Williams K.H."/>
            <person name="Banfield J.F."/>
        </authorList>
    </citation>
    <scope>NUCLEOTIDE SEQUENCE [LARGE SCALE GENOMIC DNA]</scope>
</reference>
<dbReference type="InterPro" id="IPR016195">
    <property type="entry name" value="Pol/histidinol_Pase-like"/>
</dbReference>
<feature type="domain" description="Polymerase/histidinol phosphatase N-terminal" evidence="1">
    <location>
        <begin position="4"/>
        <end position="54"/>
    </location>
</feature>
<dbReference type="GO" id="GO:0006260">
    <property type="term" value="P:DNA replication"/>
    <property type="evidence" value="ECO:0007669"/>
    <property type="project" value="InterPro"/>
</dbReference>
<organism evidence="2 3">
    <name type="scientific">Candidatus Wolfebacteria bacterium GW2011_GWC1_37_10</name>
    <dbReference type="NCBI Taxonomy" id="1619010"/>
    <lineage>
        <taxon>Bacteria</taxon>
        <taxon>Candidatus Wolfeibacteriota</taxon>
    </lineage>
</organism>
<protein>
    <submittedName>
        <fullName evidence="2">DNA-directed DNA polymerase, alpha subunit</fullName>
    </submittedName>
</protein>
<sequence length="54" mass="6057">MKFAHLHTHSHYSLLDGLAKINDLVSRVKELGMNSVALTDHGNLYGAIEFYKEA</sequence>
<keyword evidence="2" id="KW-0548">Nucleotidyltransferase</keyword>
<evidence type="ECO:0000313" key="3">
    <source>
        <dbReference type="Proteomes" id="UP000034044"/>
    </source>
</evidence>
<dbReference type="SUPFAM" id="SSF89550">
    <property type="entry name" value="PHP domain-like"/>
    <property type="match status" value="1"/>
</dbReference>
<dbReference type="InterPro" id="IPR004805">
    <property type="entry name" value="DnaE2/DnaE/PolC"/>
</dbReference>
<dbReference type="EMBL" id="LBSR01000012">
    <property type="protein sequence ID" value="KKQ21872.1"/>
    <property type="molecule type" value="Genomic_DNA"/>
</dbReference>
<dbReference type="SMART" id="SM00481">
    <property type="entry name" value="POLIIIAc"/>
    <property type="match status" value="1"/>
</dbReference>
<evidence type="ECO:0000259" key="1">
    <source>
        <dbReference type="SMART" id="SM00481"/>
    </source>
</evidence>
<evidence type="ECO:0000313" key="2">
    <source>
        <dbReference type="EMBL" id="KKQ21872.1"/>
    </source>
</evidence>
<proteinExistence type="predicted"/>
<keyword evidence="2" id="KW-0239">DNA-directed DNA polymerase</keyword>